<keyword evidence="3" id="KW-1185">Reference proteome</keyword>
<dbReference type="Pfam" id="PF09612">
    <property type="entry name" value="HtrL_YibB"/>
    <property type="match status" value="1"/>
</dbReference>
<evidence type="ECO:0000313" key="2">
    <source>
        <dbReference type="EMBL" id="KAJ1350095.1"/>
    </source>
</evidence>
<protein>
    <submittedName>
        <fullName evidence="2">Uncharacterized protein</fullName>
    </submittedName>
</protein>
<feature type="region of interest" description="Disordered" evidence="1">
    <location>
        <begin position="1"/>
        <end position="21"/>
    </location>
</feature>
<comment type="caution">
    <text evidence="2">The sequence shown here is derived from an EMBL/GenBank/DDBJ whole genome shotgun (WGS) entry which is preliminary data.</text>
</comment>
<evidence type="ECO:0000313" key="3">
    <source>
        <dbReference type="Proteomes" id="UP001196413"/>
    </source>
</evidence>
<accession>A0AAD5QIW7</accession>
<dbReference type="EMBL" id="JAHQIW010000801">
    <property type="protein sequence ID" value="KAJ1350095.1"/>
    <property type="molecule type" value="Genomic_DNA"/>
</dbReference>
<gene>
    <name evidence="2" type="ORF">KIN20_005811</name>
</gene>
<sequence length="129" mass="14763">MDNEVARLKRGRHRIDEKSSSDPRLTNDIVVFSTCISEAEAKINELNEAGKLEDPFSTEFFVWIDAGYGHGNQSVFPFNNKWKPQFPHKKISLIKLTPIHDSITHYTIDKLYRRNLSVISGGFIAGDKR</sequence>
<evidence type="ECO:0000256" key="1">
    <source>
        <dbReference type="SAM" id="MobiDB-lite"/>
    </source>
</evidence>
<dbReference type="Proteomes" id="UP001196413">
    <property type="component" value="Unassembled WGS sequence"/>
</dbReference>
<reference evidence="2" key="1">
    <citation type="submission" date="2021-06" db="EMBL/GenBank/DDBJ databases">
        <title>Parelaphostrongylus tenuis whole genome reference sequence.</title>
        <authorList>
            <person name="Garwood T.J."/>
            <person name="Larsen P.A."/>
            <person name="Fountain-Jones N.M."/>
            <person name="Garbe J.R."/>
            <person name="Macchietto M.G."/>
            <person name="Kania S.A."/>
            <person name="Gerhold R.W."/>
            <person name="Richards J.E."/>
            <person name="Wolf T.M."/>
        </authorList>
    </citation>
    <scope>NUCLEOTIDE SEQUENCE</scope>
    <source>
        <strain evidence="2">MNPRO001-30</strain>
        <tissue evidence="2">Meninges</tissue>
    </source>
</reference>
<organism evidence="2 3">
    <name type="scientific">Parelaphostrongylus tenuis</name>
    <name type="common">Meningeal worm</name>
    <dbReference type="NCBI Taxonomy" id="148309"/>
    <lineage>
        <taxon>Eukaryota</taxon>
        <taxon>Metazoa</taxon>
        <taxon>Ecdysozoa</taxon>
        <taxon>Nematoda</taxon>
        <taxon>Chromadorea</taxon>
        <taxon>Rhabditida</taxon>
        <taxon>Rhabditina</taxon>
        <taxon>Rhabditomorpha</taxon>
        <taxon>Strongyloidea</taxon>
        <taxon>Metastrongylidae</taxon>
        <taxon>Parelaphostrongylus</taxon>
    </lineage>
</organism>
<dbReference type="AlphaFoldDB" id="A0AAD5QIW7"/>
<name>A0AAD5QIW7_PARTN</name>
<proteinExistence type="predicted"/>
<dbReference type="InterPro" id="IPR011735">
    <property type="entry name" value="WlaTC/HtrL_glycosyltransf"/>
</dbReference>